<keyword evidence="13 15" id="KW-0131">Cell cycle</keyword>
<comment type="subunit">
    <text evidence="15">Binds DNA as a homotetramer.</text>
</comment>
<sequence>MAEASVHIPDLSATSTVPFTEEYAGAFGFQLDLEGISELPDVWYSEELNKVYCCRCVSFPVLMNVSFPLPSGSIIRAMAVFRDPEYAGEVVTCCPHHEQLLRDSSDVDHAEHLIQVEGNEQAQYFSNLETKRHSVTVPFEEFSKSTTVWYKFMCYTSCFVNMNRRSILTIITLESPRGQVLGRRCFEVEIYPKDELPCPKFEETFTINTSSQEEKIHHLKQEEFEELGNFRIMHC</sequence>
<dbReference type="SUPFAM" id="SSF49417">
    <property type="entry name" value="p53-like transcription factors"/>
    <property type="match status" value="1"/>
</dbReference>
<reference evidence="18 19" key="1">
    <citation type="submission" date="2025-04" db="UniProtKB">
        <authorList>
            <consortium name="RefSeq"/>
        </authorList>
    </citation>
    <scope>IDENTIFICATION</scope>
    <source>
        <tissue evidence="18 19">Liver</tissue>
    </source>
</reference>
<evidence type="ECO:0000256" key="8">
    <source>
        <dbReference type="ARBA" id="ARBA00023015"/>
    </source>
</evidence>
<evidence type="ECO:0000256" key="6">
    <source>
        <dbReference type="ARBA" id="ARBA00022723"/>
    </source>
</evidence>
<dbReference type="Proteomes" id="UP000695026">
    <property type="component" value="Unplaced"/>
</dbReference>
<keyword evidence="8 15" id="KW-0805">Transcription regulation</keyword>
<dbReference type="RefSeq" id="XP_025029834.1">
    <property type="nucleotide sequence ID" value="XM_025174066.1"/>
</dbReference>
<keyword evidence="12 15" id="KW-0539">Nucleus</keyword>
<evidence type="ECO:0000313" key="17">
    <source>
        <dbReference type="Proteomes" id="UP000695026"/>
    </source>
</evidence>
<dbReference type="GeneID" id="112542108"/>
<comment type="function">
    <text evidence="15">Multifunctional transcription factor that induces cell cycle arrest, DNA repair or apoptosis upon binding to its target DNA sequence. Acts as a tumor suppressor in many tumor types; induces growth arrest or apoptosis depending on the physiological circumstances and cell type. Negatively regulates cell division by controlling expression of a set of genes required for this process. One of the activated genes is an inhibitor of cyclin-dependent kinases. Apoptosis induction seems to be mediated either by stimulation of BAX and FAS antigen expression, or by repression of Bcl-2 expression.</text>
</comment>
<keyword evidence="5 15" id="KW-0053">Apoptosis</keyword>
<dbReference type="InterPro" id="IPR012346">
    <property type="entry name" value="p53/RUNT-type_TF_DNA-bd_sf"/>
</dbReference>
<evidence type="ECO:0000256" key="4">
    <source>
        <dbReference type="ARBA" id="ARBA00022553"/>
    </source>
</evidence>
<evidence type="ECO:0000256" key="2">
    <source>
        <dbReference type="ARBA" id="ARBA00017135"/>
    </source>
</evidence>
<dbReference type="PANTHER" id="PTHR11447:SF6">
    <property type="entry name" value="CELLULAR TUMOR ANTIGEN P53"/>
    <property type="match status" value="1"/>
</dbReference>
<accession>A0A9F5J4W8</accession>
<dbReference type="CDD" id="cd08367">
    <property type="entry name" value="P53"/>
    <property type="match status" value="1"/>
</dbReference>
<dbReference type="InterPro" id="IPR011615">
    <property type="entry name" value="p53_DNA-bd"/>
</dbReference>
<keyword evidence="3 15" id="KW-0963">Cytoplasm</keyword>
<feature type="domain" description="p53 DNA-binding" evidence="16">
    <location>
        <begin position="20"/>
        <end position="190"/>
    </location>
</feature>
<dbReference type="GO" id="GO:0046872">
    <property type="term" value="F:metal ion binding"/>
    <property type="evidence" value="ECO:0007669"/>
    <property type="project" value="UniProtKB-KW"/>
</dbReference>
<comment type="subcellular location">
    <subcellularLocation>
        <location evidence="15">Cytoplasm</location>
    </subcellularLocation>
    <subcellularLocation>
        <location evidence="15">Nucleus</location>
    </subcellularLocation>
</comment>
<evidence type="ECO:0000256" key="13">
    <source>
        <dbReference type="ARBA" id="ARBA00023306"/>
    </source>
</evidence>
<dbReference type="PANTHER" id="PTHR11447">
    <property type="entry name" value="CELLULAR TUMOR ANTIGEN P53"/>
    <property type="match status" value="1"/>
</dbReference>
<keyword evidence="7 14" id="KW-0862">Zinc</keyword>
<dbReference type="Pfam" id="PF00870">
    <property type="entry name" value="P53"/>
    <property type="match status" value="1"/>
</dbReference>
<dbReference type="InterPro" id="IPR008967">
    <property type="entry name" value="p53-like_TF_DNA-bd_sf"/>
</dbReference>
<comment type="similarity">
    <text evidence="1 15">Belongs to the p53 family.</text>
</comment>
<feature type="binding site" evidence="14">
    <location>
        <position position="94"/>
    </location>
    <ligand>
        <name>Zn(2+)</name>
        <dbReference type="ChEBI" id="CHEBI:29105"/>
    </ligand>
</feature>
<evidence type="ECO:0000256" key="5">
    <source>
        <dbReference type="ARBA" id="ARBA00022703"/>
    </source>
</evidence>
<feature type="binding site" evidence="14">
    <location>
        <position position="154"/>
    </location>
    <ligand>
        <name>Zn(2+)</name>
        <dbReference type="ChEBI" id="CHEBI:29105"/>
    </ligand>
</feature>
<evidence type="ECO:0000313" key="19">
    <source>
        <dbReference type="RefSeq" id="XP_025029834.1"/>
    </source>
</evidence>
<evidence type="ECO:0000256" key="9">
    <source>
        <dbReference type="ARBA" id="ARBA00023125"/>
    </source>
</evidence>
<evidence type="ECO:0000256" key="15">
    <source>
        <dbReference type="RuleBase" id="RU003304"/>
    </source>
</evidence>
<evidence type="ECO:0000256" key="11">
    <source>
        <dbReference type="ARBA" id="ARBA00023163"/>
    </source>
</evidence>
<organism evidence="17 18">
    <name type="scientific">Python bivittatus</name>
    <name type="common">Burmese python</name>
    <name type="synonym">Python molurus bivittatus</name>
    <dbReference type="NCBI Taxonomy" id="176946"/>
    <lineage>
        <taxon>Eukaryota</taxon>
        <taxon>Metazoa</taxon>
        <taxon>Chordata</taxon>
        <taxon>Craniata</taxon>
        <taxon>Vertebrata</taxon>
        <taxon>Euteleostomi</taxon>
        <taxon>Lepidosauria</taxon>
        <taxon>Squamata</taxon>
        <taxon>Bifurcata</taxon>
        <taxon>Unidentata</taxon>
        <taxon>Episquamata</taxon>
        <taxon>Toxicofera</taxon>
        <taxon>Serpentes</taxon>
        <taxon>Henophidia</taxon>
        <taxon>Pythonidae</taxon>
        <taxon>Python</taxon>
    </lineage>
</organism>
<dbReference type="GO" id="GO:0006915">
    <property type="term" value="P:apoptotic process"/>
    <property type="evidence" value="ECO:0007669"/>
    <property type="project" value="UniProtKB-KW"/>
</dbReference>
<keyword evidence="6 14" id="KW-0479">Metal-binding</keyword>
<evidence type="ECO:0000259" key="16">
    <source>
        <dbReference type="Pfam" id="PF00870"/>
    </source>
</evidence>
<evidence type="ECO:0000256" key="10">
    <source>
        <dbReference type="ARBA" id="ARBA00023159"/>
    </source>
</evidence>
<dbReference type="InterPro" id="IPR002117">
    <property type="entry name" value="p53_tumour_suppressor"/>
</dbReference>
<keyword evidence="11 15" id="KW-0804">Transcription</keyword>
<feature type="binding site" evidence="14">
    <location>
        <position position="97"/>
    </location>
    <ligand>
        <name>Zn(2+)</name>
        <dbReference type="ChEBI" id="CHEBI:29105"/>
    </ligand>
</feature>
<comment type="cofactor">
    <cofactor evidence="14 15">
        <name>Zn(2+)</name>
        <dbReference type="ChEBI" id="CHEBI:29105"/>
    </cofactor>
    <text evidence="14 15">Binds 1 zinc ion per subunit.</text>
</comment>
<protein>
    <recommendedName>
        <fullName evidence="2 15">Cellular tumor antigen p53</fullName>
    </recommendedName>
</protein>
<keyword evidence="17" id="KW-1185">Reference proteome</keyword>
<evidence type="ECO:0000256" key="3">
    <source>
        <dbReference type="ARBA" id="ARBA00022490"/>
    </source>
</evidence>
<dbReference type="PRINTS" id="PR00386">
    <property type="entry name" value="P53SUPPRESSR"/>
</dbReference>
<dbReference type="GO" id="GO:0000978">
    <property type="term" value="F:RNA polymerase II cis-regulatory region sequence-specific DNA binding"/>
    <property type="evidence" value="ECO:0007669"/>
    <property type="project" value="TreeGrafter"/>
</dbReference>
<dbReference type="Gene3D" id="2.60.40.720">
    <property type="match status" value="1"/>
</dbReference>
<keyword evidence="9 15" id="KW-0238">DNA-binding</keyword>
<evidence type="ECO:0000256" key="1">
    <source>
        <dbReference type="ARBA" id="ARBA00006167"/>
    </source>
</evidence>
<feature type="binding site" evidence="14">
    <location>
        <position position="158"/>
    </location>
    <ligand>
        <name>Zn(2+)</name>
        <dbReference type="ChEBI" id="CHEBI:29105"/>
    </ligand>
</feature>
<keyword evidence="10 15" id="KW-0010">Activator</keyword>
<gene>
    <name evidence="18 19" type="primary">LOC112542108</name>
</gene>
<name>A0A9F5J4W8_PYTBI</name>
<evidence type="ECO:0000313" key="18">
    <source>
        <dbReference type="RefSeq" id="XP_025029833.1"/>
    </source>
</evidence>
<evidence type="ECO:0000256" key="7">
    <source>
        <dbReference type="ARBA" id="ARBA00022833"/>
    </source>
</evidence>
<proteinExistence type="inferred from homology"/>
<dbReference type="AlphaFoldDB" id="A0A9F5J4W8"/>
<evidence type="ECO:0000256" key="14">
    <source>
        <dbReference type="PIRSR" id="PIRSR602117-1"/>
    </source>
</evidence>
<dbReference type="RefSeq" id="XP_025029833.1">
    <property type="nucleotide sequence ID" value="XM_025174065.1"/>
</dbReference>
<dbReference type="GO" id="GO:0005634">
    <property type="term" value="C:nucleus"/>
    <property type="evidence" value="ECO:0007669"/>
    <property type="project" value="UniProtKB-SubCell"/>
</dbReference>
<dbReference type="KEGG" id="pbi:112542108"/>
<dbReference type="OrthoDB" id="5915660at2759"/>
<dbReference type="GO" id="GO:0000981">
    <property type="term" value="F:DNA-binding transcription factor activity, RNA polymerase II-specific"/>
    <property type="evidence" value="ECO:0007669"/>
    <property type="project" value="TreeGrafter"/>
</dbReference>
<evidence type="ECO:0000256" key="12">
    <source>
        <dbReference type="ARBA" id="ARBA00023242"/>
    </source>
</evidence>
<keyword evidence="4" id="KW-0597">Phosphoprotein</keyword>
<dbReference type="GO" id="GO:0005737">
    <property type="term" value="C:cytoplasm"/>
    <property type="evidence" value="ECO:0007669"/>
    <property type="project" value="UniProtKB-SubCell"/>
</dbReference>